<feature type="compositionally biased region" description="Low complexity" evidence="3">
    <location>
        <begin position="496"/>
        <end position="510"/>
    </location>
</feature>
<dbReference type="InterPro" id="IPR011993">
    <property type="entry name" value="PH-like_dom_sf"/>
</dbReference>
<dbReference type="Gene3D" id="2.30.29.30">
    <property type="entry name" value="Pleckstrin-homology domain (PH domain)/Phosphotyrosine-binding domain (PTB)"/>
    <property type="match status" value="2"/>
</dbReference>
<dbReference type="PANTHER" id="PTHR22903:SF8">
    <property type="entry name" value="MAX-1A"/>
    <property type="match status" value="1"/>
</dbReference>
<evidence type="ECO:0000259" key="4">
    <source>
        <dbReference type="PROSITE" id="PS50003"/>
    </source>
</evidence>
<feature type="compositionally biased region" description="Basic and acidic residues" evidence="3">
    <location>
        <begin position="143"/>
        <end position="155"/>
    </location>
</feature>
<feature type="region of interest" description="Disordered" evidence="3">
    <location>
        <begin position="139"/>
        <end position="162"/>
    </location>
</feature>
<keyword evidence="2" id="KW-0175">Coiled coil</keyword>
<feature type="coiled-coil region" evidence="2">
    <location>
        <begin position="100"/>
        <end position="134"/>
    </location>
</feature>
<dbReference type="SUPFAM" id="SSF50729">
    <property type="entry name" value="PH domain-like"/>
    <property type="match status" value="2"/>
</dbReference>
<dbReference type="InterPro" id="IPR001849">
    <property type="entry name" value="PH_domain"/>
</dbReference>
<feature type="compositionally biased region" description="Polar residues" evidence="3">
    <location>
        <begin position="467"/>
        <end position="495"/>
    </location>
</feature>
<dbReference type="InParanoid" id="A0A5K4FCH9"/>
<proteinExistence type="predicted"/>
<evidence type="ECO:0000256" key="2">
    <source>
        <dbReference type="SAM" id="Coils"/>
    </source>
</evidence>
<dbReference type="InterPro" id="IPR038185">
    <property type="entry name" value="MyTH4_dom_sf"/>
</dbReference>
<dbReference type="WBParaSite" id="Smp_342500.1">
    <property type="protein sequence ID" value="Smp_342500.1"/>
    <property type="gene ID" value="Smp_342500"/>
</dbReference>
<feature type="domain" description="PH" evidence="4">
    <location>
        <begin position="805"/>
        <end position="971"/>
    </location>
</feature>
<evidence type="ECO:0000313" key="6">
    <source>
        <dbReference type="WBParaSite" id="Smp_342500.1"/>
    </source>
</evidence>
<protein>
    <submittedName>
        <fullName evidence="6">PH domain-containing protein</fullName>
    </submittedName>
</protein>
<feature type="region of interest" description="Disordered" evidence="3">
    <location>
        <begin position="467"/>
        <end position="510"/>
    </location>
</feature>
<keyword evidence="5" id="KW-1185">Reference proteome</keyword>
<dbReference type="STRING" id="6183.A0A5K4FCH9"/>
<feature type="region of interest" description="Disordered" evidence="3">
    <location>
        <begin position="316"/>
        <end position="351"/>
    </location>
</feature>
<reference evidence="6" key="2">
    <citation type="submission" date="2019-11" db="UniProtKB">
        <authorList>
            <consortium name="WormBaseParasite"/>
        </authorList>
    </citation>
    <scope>IDENTIFICATION</scope>
    <source>
        <strain evidence="6">Puerto Rican</strain>
    </source>
</reference>
<dbReference type="PROSITE" id="PS50003">
    <property type="entry name" value="PH_DOMAIN"/>
    <property type="match status" value="1"/>
</dbReference>
<evidence type="ECO:0000256" key="1">
    <source>
        <dbReference type="ARBA" id="ARBA00022737"/>
    </source>
</evidence>
<accession>A0A5K4FCH9</accession>
<feature type="compositionally biased region" description="Low complexity" evidence="3">
    <location>
        <begin position="326"/>
        <end position="340"/>
    </location>
</feature>
<dbReference type="AlphaFoldDB" id="A0A5K4FCH9"/>
<name>A0A5K4FCH9_SCHMA</name>
<evidence type="ECO:0000256" key="3">
    <source>
        <dbReference type="SAM" id="MobiDB-lite"/>
    </source>
</evidence>
<dbReference type="PANTHER" id="PTHR22903">
    <property type="entry name" value="PLEKHH PROTEIN"/>
    <property type="match status" value="1"/>
</dbReference>
<dbReference type="Proteomes" id="UP000008854">
    <property type="component" value="Unassembled WGS sequence"/>
</dbReference>
<dbReference type="Gene3D" id="1.25.40.530">
    <property type="entry name" value="MyTH4 domain"/>
    <property type="match status" value="1"/>
</dbReference>
<evidence type="ECO:0000313" key="5">
    <source>
        <dbReference type="Proteomes" id="UP000008854"/>
    </source>
</evidence>
<sequence>MSSNYPQSNKDNETCQHDLLLDKQRFKTHNKHNKSNINDNHLKIVSNPITSSLGHNLQRIQLTTATTLSTSGCPMEYARINTTVDIVPSGIQQSKNRSLNAAMVAHLHQLEVRNQRLEKEKISLEHQLAHILKRLTTDQTINKNEHSNNENRGEEQQQNPSFSCINQSEQALVEEKGNIHRYSEKSSLKHAPIACFDDVSDKRSLLESLSGFSLGEYSSLSDAYDDICLNKNPLNDVNDSDLSELFYTEQKTLAHDDRCITNQLITEQSTHKENSVTNQNEVDNKQSFMKFEKEIKQSKEYLPLSPEELLIYRPDDKAHHDDNDNNSESYYNISTSSISPSPKPGIQRRTLSSRMRRVIPTRNERFSSSLSVESYDSSIDSMIINNHEMCDNEQLINLNYYNNMHNQSTSLPVSPVTPKNWISKNDFLKSMKDYTTKSKLSSKINTILDSSNISTLYSGGIRKSIHQQNSSNMRGSNISEVSNPTTFSSNTPQSQNKNSMISINKNNLNNGPPKIHISRKHLYEPKECLQFSDTSSSMSQTEKSENNLLQSSLSHIKNNKTTTLNNNNNQSINCTIISHLKKSIQNIQSTKHNISSNINQSTYNVLMNHLSFNQSMIESSTSSSLEDRLSYIKLNIGSINDFLNTNLETLFCIDFNDLLINQKNQLALKYFSKFIQSIDVFTCISGNSYLLQNIQLNLIHLMPIIIIKQTNDNNTIINYDQSSETNSELSFYQTISVNQFSAIDLNKTNDSLSIKSLKQFENLSNNLYNLKLNTIESSNQMNLLKQSNLFDNLSILNDINKSLICENYSGILLKLNNHLKIWHHYWCILTSKGLFLHQYQSTITLNQSTIINQPKKVILYTDIHNVRRPTNMSTSINQLICTSLPKNDSLLLLSSGSATTATMSTIRNNIETRPNVSAPVSRKFTYIESMPKIRVEKYFELVLHDKKVYRLRGVTSQETTKWLSLIKNMLRINEAEQILNKYKSQITKEGWLKRVRKGQIAWFWCRLAGFYLIYSLSPQSTVPVGCKNLKNSYIHVIGNQTSSLEREVTQRTNKLSSISTDFHNSAQLLTSSSDSDSLLISLNCSKLNQERQQTIKIWTPEHEPIYLLCPTVEECEQWRDSLIRATLHSPTIIDSSDIQKSPLSSSASSSLKLFENIREIWKQLVNSSHINNLYHSIVSIKEPISKTISTEYTEISLRLFNHLLFLCHPQIDLIENSNSRTMEIPLNSLINSSQWLTLKYLIVKQLIYFCTKYPILKDELYLQLIKQVIFSGIHTKQIPKDAYIILFKNKIIKRTFAVLACTKSQELTDESNIITSHLKYCNNFKQSEGSTFYLQIGNRYKQSLSEVTSQLTSSPIAKLNIPLTNLNNNRKPEHWWPSIAMWECLCLFLAFMLPSDPVVECLQQVFKLYMDPMRLISSTGSSNEIDPYEKGKSESVQLKIRYFTEIAGYAAFCRDTLNRTKLYGGRDQYPSVLEVFTISIRNPNTHVYPFSLPIYLPFGSNYEVVNFHGSSTIQDLQIQIIEKLGFHEISCKYAILFGIYLCLGESVIESKHIYLNPQWKICDIISMHEQFKLEYLFNNNQLKQEQEQSQQQIDSIRIDQISVKLLFKVQTFKWKILRNLILNRSNIFLLNFIVHQIHSSILSNHYQIPIYGIDFIDLIVYLCRADYYDYSELQKRHEHITFNELIKNYFPIHWLSSSSSSSSNNDNNHSIDSQSFIKLKLIILDRWTKLTKCSLNSKFHLNFNKINIDTTNKNENIINKQNHENQIDLATFYACFNYLKHLKHLFSYRFACSAYIARINNLTSINKNQFIWIVPQDEKINLLTCGIYKLTNLEIFNKINIIESKKIYCIKSILYKNIISYGGEKNGTFFLVYTEDINTLQPYTTTSKPCTNQDLLSKRYINQMKEPNYCPSSSSSSSPSSLSSSNFINNNNNQKNISQHQSYHYNKEWKLANTQQNVTIKKLKFFLIDLHALMDLTNVLTFLINIQNKN</sequence>
<keyword evidence="1" id="KW-0677">Repeat</keyword>
<dbReference type="SMART" id="SM00233">
    <property type="entry name" value="PH"/>
    <property type="match status" value="2"/>
</dbReference>
<reference evidence="5" key="1">
    <citation type="journal article" date="2012" name="PLoS Negl. Trop. Dis.">
        <title>A systematically improved high quality genome and transcriptome of the human blood fluke Schistosoma mansoni.</title>
        <authorList>
            <person name="Protasio A.V."/>
            <person name="Tsai I.J."/>
            <person name="Babbage A."/>
            <person name="Nichol S."/>
            <person name="Hunt M."/>
            <person name="Aslett M.A."/>
            <person name="De Silva N."/>
            <person name="Velarde G.S."/>
            <person name="Anderson T.J."/>
            <person name="Clark R.C."/>
            <person name="Davidson C."/>
            <person name="Dillon G.P."/>
            <person name="Holroyd N.E."/>
            <person name="LoVerde P.T."/>
            <person name="Lloyd C."/>
            <person name="McQuillan J."/>
            <person name="Oliveira G."/>
            <person name="Otto T.D."/>
            <person name="Parker-Manuel S.J."/>
            <person name="Quail M.A."/>
            <person name="Wilson R.A."/>
            <person name="Zerlotini A."/>
            <person name="Dunne D.W."/>
            <person name="Berriman M."/>
        </authorList>
    </citation>
    <scope>NUCLEOTIDE SEQUENCE [LARGE SCALE GENOMIC DNA]</scope>
    <source>
        <strain evidence="5">Puerto Rican</strain>
    </source>
</reference>
<organism evidence="5 6">
    <name type="scientific">Schistosoma mansoni</name>
    <name type="common">Blood fluke</name>
    <dbReference type="NCBI Taxonomy" id="6183"/>
    <lineage>
        <taxon>Eukaryota</taxon>
        <taxon>Metazoa</taxon>
        <taxon>Spiralia</taxon>
        <taxon>Lophotrochozoa</taxon>
        <taxon>Platyhelminthes</taxon>
        <taxon>Trematoda</taxon>
        <taxon>Digenea</taxon>
        <taxon>Strigeidida</taxon>
        <taxon>Schistosomatoidea</taxon>
        <taxon>Schistosomatidae</taxon>
        <taxon>Schistosoma</taxon>
    </lineage>
</organism>